<dbReference type="InterPro" id="IPR014710">
    <property type="entry name" value="RmlC-like_jellyroll"/>
</dbReference>
<dbReference type="CDD" id="cd02230">
    <property type="entry name" value="cupin_HP0902-like"/>
    <property type="match status" value="1"/>
</dbReference>
<dbReference type="InterPro" id="IPR013096">
    <property type="entry name" value="Cupin_2"/>
</dbReference>
<name>A0A1M5T9M1_9CLOT</name>
<sequence length="125" mass="13969">MSKELIKNIDFRKVLEMESLVDYQEGRVISRTLAQGRTMSMTLFAFDKGEEISTHSAGGDALVYILDGEAEISIGEETFIVKKGETIVMPANVPHSLFAIERFKMQLVVIFDLGTVSRANLKLNK</sequence>
<organism evidence="2 3">
    <name type="scientific">Clostridium collagenovorans DSM 3089</name>
    <dbReference type="NCBI Taxonomy" id="1121306"/>
    <lineage>
        <taxon>Bacteria</taxon>
        <taxon>Bacillati</taxon>
        <taxon>Bacillota</taxon>
        <taxon>Clostridia</taxon>
        <taxon>Eubacteriales</taxon>
        <taxon>Clostridiaceae</taxon>
        <taxon>Clostridium</taxon>
    </lineage>
</organism>
<dbReference type="Proteomes" id="UP000184526">
    <property type="component" value="Unassembled WGS sequence"/>
</dbReference>
<evidence type="ECO:0000313" key="2">
    <source>
        <dbReference type="EMBL" id="SHH47073.1"/>
    </source>
</evidence>
<accession>A0A1M5T9M1</accession>
<dbReference type="InterPro" id="IPR011051">
    <property type="entry name" value="RmlC_Cupin_sf"/>
</dbReference>
<dbReference type="PANTHER" id="PTHR37694:SF1">
    <property type="entry name" value="SLR8022 PROTEIN"/>
    <property type="match status" value="1"/>
</dbReference>
<dbReference type="EMBL" id="FQXP01000003">
    <property type="protein sequence ID" value="SHH47073.1"/>
    <property type="molecule type" value="Genomic_DNA"/>
</dbReference>
<dbReference type="Pfam" id="PF07883">
    <property type="entry name" value="Cupin_2"/>
    <property type="match status" value="1"/>
</dbReference>
<proteinExistence type="predicted"/>
<dbReference type="Gene3D" id="2.60.120.10">
    <property type="entry name" value="Jelly Rolls"/>
    <property type="match status" value="1"/>
</dbReference>
<feature type="domain" description="Cupin type-2" evidence="1">
    <location>
        <begin position="43"/>
        <end position="111"/>
    </location>
</feature>
<dbReference type="SUPFAM" id="SSF51182">
    <property type="entry name" value="RmlC-like cupins"/>
    <property type="match status" value="1"/>
</dbReference>
<dbReference type="PANTHER" id="PTHR37694">
    <property type="entry name" value="SLR8022 PROTEIN"/>
    <property type="match status" value="1"/>
</dbReference>
<dbReference type="RefSeq" id="WP_072829673.1">
    <property type="nucleotide sequence ID" value="NZ_FQXP01000003.1"/>
</dbReference>
<protein>
    <submittedName>
        <fullName evidence="2">Cupin domain protein</fullName>
    </submittedName>
</protein>
<evidence type="ECO:0000313" key="3">
    <source>
        <dbReference type="Proteomes" id="UP000184526"/>
    </source>
</evidence>
<dbReference type="AlphaFoldDB" id="A0A1M5T9M1"/>
<dbReference type="STRING" id="1121306.SAMN02745196_00475"/>
<dbReference type="OrthoDB" id="9793184at2"/>
<keyword evidence="3" id="KW-1185">Reference proteome</keyword>
<reference evidence="2 3" key="1">
    <citation type="submission" date="2016-11" db="EMBL/GenBank/DDBJ databases">
        <authorList>
            <person name="Jaros S."/>
            <person name="Januszkiewicz K."/>
            <person name="Wedrychowicz H."/>
        </authorList>
    </citation>
    <scope>NUCLEOTIDE SEQUENCE [LARGE SCALE GENOMIC DNA]</scope>
    <source>
        <strain evidence="2 3">DSM 3089</strain>
    </source>
</reference>
<evidence type="ECO:0000259" key="1">
    <source>
        <dbReference type="Pfam" id="PF07883"/>
    </source>
</evidence>
<gene>
    <name evidence="2" type="ORF">SAMN02745196_00475</name>
</gene>